<evidence type="ECO:0000313" key="2">
    <source>
        <dbReference type="Proteomes" id="UP001440612"/>
    </source>
</evidence>
<dbReference type="EMBL" id="CP150951">
    <property type="protein sequence ID" value="WZC47917.1"/>
    <property type="molecule type" value="Genomic_DNA"/>
</dbReference>
<organism evidence="1 2">
    <name type="scientific">Yoonia phaeophyticola</name>
    <dbReference type="NCBI Taxonomy" id="3137369"/>
    <lineage>
        <taxon>Bacteria</taxon>
        <taxon>Pseudomonadati</taxon>
        <taxon>Pseudomonadota</taxon>
        <taxon>Alphaproteobacteria</taxon>
        <taxon>Rhodobacterales</taxon>
        <taxon>Paracoccaceae</taxon>
        <taxon>Yoonia</taxon>
    </lineage>
</organism>
<protein>
    <submittedName>
        <fullName evidence="1">Uncharacterized protein</fullName>
    </submittedName>
</protein>
<dbReference type="Proteomes" id="UP001440612">
    <property type="component" value="Chromosome"/>
</dbReference>
<accession>A0ABZ2V197</accession>
<name>A0ABZ2V197_9RHOB</name>
<gene>
    <name evidence="1" type="ORF">AABB29_13610</name>
</gene>
<proteinExistence type="predicted"/>
<dbReference type="RefSeq" id="WP_341366037.1">
    <property type="nucleotide sequence ID" value="NZ_CP150951.2"/>
</dbReference>
<reference evidence="2" key="1">
    <citation type="submission" date="2024-04" db="EMBL/GenBank/DDBJ databases">
        <title>Phylogenomic analyses of a clade within the roseobacter group suggest taxonomic reassignments of species of the genera Aestuariivita, Citreicella, Loktanella, Nautella, Pelagibaca, Ruegeria, Thalassobius, Thiobacimonas and Tropicibacter, and the proposal o.</title>
        <authorList>
            <person name="Jeon C.O."/>
        </authorList>
    </citation>
    <scope>NUCLEOTIDE SEQUENCE [LARGE SCALE GENOMIC DNA]</scope>
    <source>
        <strain evidence="2">BS5-3</strain>
    </source>
</reference>
<evidence type="ECO:0000313" key="1">
    <source>
        <dbReference type="EMBL" id="WZC47917.1"/>
    </source>
</evidence>
<keyword evidence="2" id="KW-1185">Reference proteome</keyword>
<sequence length="248" mass="26813">MSHRIALSFQIAHDYWGDETVPLKIFPSDPHALAMAGVLAKRSPARIDLIADDDVFDNNQIITVDVTSADTDILALTDGQDWGRTPHLDLSGMTENTDIALVDVPILTDAPRLPGDPLLRVNLPVAAEGTGLITLRLTAVATLWAYYVTGSKGGVDLQVIDQNNNATFEDLGQSPLPDGALARVFRSTQAIPLRYRPDARFTLEALQAPPFDPITLIPVLPAAGVHLRRAADPAARAPLQSDIFVSLW</sequence>